<accession>A0AAI8VWS2</accession>
<keyword evidence="2" id="KW-1185">Reference proteome</keyword>
<evidence type="ECO:0000313" key="2">
    <source>
        <dbReference type="Proteomes" id="UP001295740"/>
    </source>
</evidence>
<protein>
    <submittedName>
        <fullName evidence="1">Uu.00g051900.m01.CDS01</fullName>
    </submittedName>
</protein>
<name>A0AAI8VWS2_9PEZI</name>
<organism evidence="1 2">
    <name type="scientific">Anthostomella pinea</name>
    <dbReference type="NCBI Taxonomy" id="933095"/>
    <lineage>
        <taxon>Eukaryota</taxon>
        <taxon>Fungi</taxon>
        <taxon>Dikarya</taxon>
        <taxon>Ascomycota</taxon>
        <taxon>Pezizomycotina</taxon>
        <taxon>Sordariomycetes</taxon>
        <taxon>Xylariomycetidae</taxon>
        <taxon>Xylariales</taxon>
        <taxon>Xylariaceae</taxon>
        <taxon>Anthostomella</taxon>
    </lineage>
</organism>
<sequence length="199" mass="22262">MEDKASQGCFTAHFKHRNVELTEDKIDDMVEVTGQGRLGILLQHCTITGIAHDGYMDPEETEDFSWMLTQAFYNLKRRSSSGGLVSLCLRVAARIEGPGEVLVEPTEFSNWRNVQTVAERTFNITMGALRKSGLRVDEELDIYYGLQGCGLACIPFLRFVSKAKLKRNFGTLKILKVSMSAPHDYEAGMAMMGQTLQQS</sequence>
<dbReference type="AlphaFoldDB" id="A0AAI8VWS2"/>
<reference evidence="1" key="1">
    <citation type="submission" date="2023-10" db="EMBL/GenBank/DDBJ databases">
        <authorList>
            <person name="Hackl T."/>
        </authorList>
    </citation>
    <scope>NUCLEOTIDE SEQUENCE</scope>
</reference>
<dbReference type="Proteomes" id="UP001295740">
    <property type="component" value="Unassembled WGS sequence"/>
</dbReference>
<evidence type="ECO:0000313" key="1">
    <source>
        <dbReference type="EMBL" id="CAJ2512175.1"/>
    </source>
</evidence>
<gene>
    <name evidence="1" type="ORF">KHLLAP_LOCUS12643</name>
</gene>
<proteinExistence type="predicted"/>
<dbReference type="EMBL" id="CAUWAG010000019">
    <property type="protein sequence ID" value="CAJ2512175.1"/>
    <property type="molecule type" value="Genomic_DNA"/>
</dbReference>
<comment type="caution">
    <text evidence="1">The sequence shown here is derived from an EMBL/GenBank/DDBJ whole genome shotgun (WGS) entry which is preliminary data.</text>
</comment>